<name>A0A917GU78_9MICC</name>
<protein>
    <recommendedName>
        <fullName evidence="3">STAS domain-containing protein</fullName>
    </recommendedName>
</protein>
<keyword evidence="2" id="KW-1185">Reference proteome</keyword>
<evidence type="ECO:0000313" key="1">
    <source>
        <dbReference type="EMBL" id="GGG57038.1"/>
    </source>
</evidence>
<dbReference type="Proteomes" id="UP000638848">
    <property type="component" value="Unassembled WGS sequence"/>
</dbReference>
<proteinExistence type="predicted"/>
<evidence type="ECO:0000313" key="2">
    <source>
        <dbReference type="Proteomes" id="UP000638848"/>
    </source>
</evidence>
<organism evidence="1 2">
    <name type="scientific">Kocuria dechangensis</name>
    <dbReference type="NCBI Taxonomy" id="1176249"/>
    <lineage>
        <taxon>Bacteria</taxon>
        <taxon>Bacillati</taxon>
        <taxon>Actinomycetota</taxon>
        <taxon>Actinomycetes</taxon>
        <taxon>Micrococcales</taxon>
        <taxon>Micrococcaceae</taxon>
        <taxon>Kocuria</taxon>
    </lineage>
</organism>
<reference evidence="1" key="1">
    <citation type="journal article" date="2014" name="Int. J. Syst. Evol. Microbiol.">
        <title>Complete genome sequence of Corynebacterium casei LMG S-19264T (=DSM 44701T), isolated from a smear-ripened cheese.</title>
        <authorList>
            <consortium name="US DOE Joint Genome Institute (JGI-PGF)"/>
            <person name="Walter F."/>
            <person name="Albersmeier A."/>
            <person name="Kalinowski J."/>
            <person name="Ruckert C."/>
        </authorList>
    </citation>
    <scope>NUCLEOTIDE SEQUENCE</scope>
    <source>
        <strain evidence="1">CGMCC 1.12187</strain>
    </source>
</reference>
<accession>A0A917GU78</accession>
<dbReference type="AlphaFoldDB" id="A0A917GU78"/>
<evidence type="ECO:0008006" key="3">
    <source>
        <dbReference type="Google" id="ProtNLM"/>
    </source>
</evidence>
<dbReference type="EMBL" id="BMEQ01000009">
    <property type="protein sequence ID" value="GGG57038.1"/>
    <property type="molecule type" value="Genomic_DNA"/>
</dbReference>
<sequence length="153" mass="16644">MGLLFLPAQRPATGPRPARERTAVNRKISVLVEVDLDGQYVRVNVTGALTEVNQQGLYPVLRRARTMLPRATVTVDLTCVHHLEPAAVDLLRWAAEQDESLGDAVEILAPENMPAEPAVAALDGRRRLRSGVLQRRSAGLPAPLRELALDTAS</sequence>
<reference evidence="1" key="2">
    <citation type="submission" date="2020-09" db="EMBL/GenBank/DDBJ databases">
        <authorList>
            <person name="Sun Q."/>
            <person name="Zhou Y."/>
        </authorList>
    </citation>
    <scope>NUCLEOTIDE SEQUENCE</scope>
    <source>
        <strain evidence="1">CGMCC 1.12187</strain>
    </source>
</reference>
<gene>
    <name evidence="1" type="ORF">GCM10011374_19830</name>
</gene>
<comment type="caution">
    <text evidence="1">The sequence shown here is derived from an EMBL/GenBank/DDBJ whole genome shotgun (WGS) entry which is preliminary data.</text>
</comment>